<accession>A0A8S5SCN2</accession>
<protein>
    <submittedName>
        <fullName evidence="1">Uncharacterized protein</fullName>
    </submittedName>
</protein>
<dbReference type="EMBL" id="BK032572">
    <property type="protein sequence ID" value="DAF48710.1"/>
    <property type="molecule type" value="Genomic_DNA"/>
</dbReference>
<organism evidence="1">
    <name type="scientific">Siphoviridae sp. ctrCv3</name>
    <dbReference type="NCBI Taxonomy" id="2827954"/>
    <lineage>
        <taxon>Viruses</taxon>
        <taxon>Duplodnaviria</taxon>
        <taxon>Heunggongvirae</taxon>
        <taxon>Uroviricota</taxon>
        <taxon>Caudoviricetes</taxon>
    </lineage>
</organism>
<proteinExistence type="predicted"/>
<name>A0A8S5SCN2_9CAUD</name>
<evidence type="ECO:0000313" key="1">
    <source>
        <dbReference type="EMBL" id="DAF48710.1"/>
    </source>
</evidence>
<sequence>MNYPPYYQPSYQQPYAPPMMDQLAQLRAQQPAQNPMIWVQGEAAAKSYLVAAGNTVPLWDSENMCIYVKSVDASGVPSMRILDYTERTKPAPAQQTPEYVTRAEFEAFAAQFAPKKTAKKAEVTENE</sequence>
<reference evidence="1" key="1">
    <citation type="journal article" date="2021" name="Proc. Natl. Acad. Sci. U.S.A.">
        <title>A Catalog of Tens of Thousands of Viruses from Human Metagenomes Reveals Hidden Associations with Chronic Diseases.</title>
        <authorList>
            <person name="Tisza M.J."/>
            <person name="Buck C.B."/>
        </authorList>
    </citation>
    <scope>NUCLEOTIDE SEQUENCE</scope>
    <source>
        <strain evidence="1">CtrCv3</strain>
    </source>
</reference>